<dbReference type="STRING" id="4072.A0A2G2Z177"/>
<organism evidence="5 6">
    <name type="scientific">Capsicum annuum</name>
    <name type="common">Capsicum pepper</name>
    <dbReference type="NCBI Taxonomy" id="4072"/>
    <lineage>
        <taxon>Eukaryota</taxon>
        <taxon>Viridiplantae</taxon>
        <taxon>Streptophyta</taxon>
        <taxon>Embryophyta</taxon>
        <taxon>Tracheophyta</taxon>
        <taxon>Spermatophyta</taxon>
        <taxon>Magnoliopsida</taxon>
        <taxon>eudicotyledons</taxon>
        <taxon>Gunneridae</taxon>
        <taxon>Pentapetalae</taxon>
        <taxon>asterids</taxon>
        <taxon>lamiids</taxon>
        <taxon>Solanales</taxon>
        <taxon>Solanaceae</taxon>
        <taxon>Solanoideae</taxon>
        <taxon>Capsiceae</taxon>
        <taxon>Capsicum</taxon>
    </lineage>
</organism>
<dbReference type="GO" id="GO:0016853">
    <property type="term" value="F:isomerase activity"/>
    <property type="evidence" value="ECO:0007669"/>
    <property type="project" value="UniProtKB-KW"/>
</dbReference>
<gene>
    <name evidence="5" type="ORF">T459_19292</name>
</gene>
<evidence type="ECO:0000256" key="2">
    <source>
        <dbReference type="ARBA" id="ARBA00023239"/>
    </source>
</evidence>
<keyword evidence="2" id="KW-0456">Lyase</keyword>
<dbReference type="PANTHER" id="PTHR23309:SF33">
    <property type="entry name" value="PEROXISOMAL FATTY ACID BETA-OXIDATION MULTIFUNCTIONAL PROTEIN AIM1-LIKE"/>
    <property type="match status" value="1"/>
</dbReference>
<dbReference type="PROSITE" id="PS00166">
    <property type="entry name" value="ENOYL_COA_HYDRATASE"/>
    <property type="match status" value="1"/>
</dbReference>
<dbReference type="Pfam" id="PF00378">
    <property type="entry name" value="ECH_1"/>
    <property type="match status" value="1"/>
</dbReference>
<dbReference type="InterPro" id="IPR018376">
    <property type="entry name" value="Enoyl-CoA_hyd/isom_CS"/>
</dbReference>
<keyword evidence="3" id="KW-0511">Multifunctional enzyme</keyword>
<proteinExistence type="inferred from homology"/>
<dbReference type="SUPFAM" id="SSF52096">
    <property type="entry name" value="ClpP/crotonase"/>
    <property type="match status" value="1"/>
</dbReference>
<keyword evidence="6" id="KW-1185">Reference proteome</keyword>
<keyword evidence="1" id="KW-0413">Isomerase</keyword>
<reference evidence="5 6" key="2">
    <citation type="journal article" date="2017" name="Genome Biol.">
        <title>New reference genome sequences of hot pepper reveal the massive evolution of plant disease-resistance genes by retroduplication.</title>
        <authorList>
            <person name="Kim S."/>
            <person name="Park J."/>
            <person name="Yeom S.I."/>
            <person name="Kim Y.M."/>
            <person name="Seo E."/>
            <person name="Kim K.T."/>
            <person name="Kim M.S."/>
            <person name="Lee J.M."/>
            <person name="Cheong K."/>
            <person name="Shin H.S."/>
            <person name="Kim S.B."/>
            <person name="Han K."/>
            <person name="Lee J."/>
            <person name="Park M."/>
            <person name="Lee H.A."/>
            <person name="Lee H.Y."/>
            <person name="Lee Y."/>
            <person name="Oh S."/>
            <person name="Lee J.H."/>
            <person name="Choi E."/>
            <person name="Choi E."/>
            <person name="Lee S.E."/>
            <person name="Jeon J."/>
            <person name="Kim H."/>
            <person name="Choi G."/>
            <person name="Song H."/>
            <person name="Lee J."/>
            <person name="Lee S.C."/>
            <person name="Kwon J.K."/>
            <person name="Lee H.Y."/>
            <person name="Koo N."/>
            <person name="Hong Y."/>
            <person name="Kim R.W."/>
            <person name="Kang W.H."/>
            <person name="Huh J.H."/>
            <person name="Kang B.C."/>
            <person name="Yang T.J."/>
            <person name="Lee Y.H."/>
            <person name="Bennetzen J.L."/>
            <person name="Choi D."/>
        </authorList>
    </citation>
    <scope>NUCLEOTIDE SEQUENCE [LARGE SCALE GENOMIC DNA]</scope>
    <source>
        <strain evidence="6">cv. CM334</strain>
    </source>
</reference>
<dbReference type="InterPro" id="IPR029045">
    <property type="entry name" value="ClpP/crotonase-like_dom_sf"/>
</dbReference>
<dbReference type="AlphaFoldDB" id="A0A2G2Z177"/>
<evidence type="ECO:0000313" key="5">
    <source>
        <dbReference type="EMBL" id="PHT75770.1"/>
    </source>
</evidence>
<comment type="similarity">
    <text evidence="4">Belongs to the enoyl-CoA hydratase/isomerase family.</text>
</comment>
<dbReference type="GO" id="GO:0016829">
    <property type="term" value="F:lyase activity"/>
    <property type="evidence" value="ECO:0007669"/>
    <property type="project" value="UniProtKB-KW"/>
</dbReference>
<dbReference type="Gene3D" id="3.90.226.10">
    <property type="entry name" value="2-enoyl-CoA Hydratase, Chain A, domain 1"/>
    <property type="match status" value="1"/>
</dbReference>
<dbReference type="InterPro" id="IPR001753">
    <property type="entry name" value="Enoyl-CoA_hydra/iso"/>
</dbReference>
<dbReference type="CDD" id="cd06558">
    <property type="entry name" value="crotonase-like"/>
    <property type="match status" value="1"/>
</dbReference>
<dbReference type="Gramene" id="PHT75770">
    <property type="protein sequence ID" value="PHT75770"/>
    <property type="gene ID" value="T459_19292"/>
</dbReference>
<comment type="caution">
    <text evidence="5">The sequence shown here is derived from an EMBL/GenBank/DDBJ whole genome shotgun (WGS) entry which is preliminary data.</text>
</comment>
<sequence>MPDVSVDLVVNTMEDGKKPAVASIDGLALGGGLELALGCPARIAAPQAQLGLPELSLGVIPGFGGTQHLLRLIGLSKAAELMMTSKPIMSEEGKKLGLIDAIVPSSELLKVSRQWTLDIAERRKPWMRSLYKTDKIGSLSEAREVLKVAREQVKQTAKKMPQHLACIGVIEEGIIHGGYNGVLKEAKVFKDLVLSDTSKGLVHVFFFPTVTVEGMIRYLTSLILNSNLGQTRKLL</sequence>
<protein>
    <submittedName>
        <fullName evidence="5">Uncharacterized protein</fullName>
    </submittedName>
</protein>
<evidence type="ECO:0000313" key="6">
    <source>
        <dbReference type="Proteomes" id="UP000222542"/>
    </source>
</evidence>
<evidence type="ECO:0000256" key="3">
    <source>
        <dbReference type="ARBA" id="ARBA00023268"/>
    </source>
</evidence>
<dbReference type="PANTHER" id="PTHR23309">
    <property type="entry name" value="3-HYDROXYACYL-COA DEHYROGENASE"/>
    <property type="match status" value="1"/>
</dbReference>
<accession>A0A2G2Z177</accession>
<evidence type="ECO:0000256" key="1">
    <source>
        <dbReference type="ARBA" id="ARBA00023235"/>
    </source>
</evidence>
<name>A0A2G2Z177_CAPAN</name>
<evidence type="ECO:0000256" key="4">
    <source>
        <dbReference type="RuleBase" id="RU003707"/>
    </source>
</evidence>
<reference evidence="5 6" key="1">
    <citation type="journal article" date="2014" name="Nat. Genet.">
        <title>Genome sequence of the hot pepper provides insights into the evolution of pungency in Capsicum species.</title>
        <authorList>
            <person name="Kim S."/>
            <person name="Park M."/>
            <person name="Yeom S.I."/>
            <person name="Kim Y.M."/>
            <person name="Lee J.M."/>
            <person name="Lee H.A."/>
            <person name="Seo E."/>
            <person name="Choi J."/>
            <person name="Cheong K."/>
            <person name="Kim K.T."/>
            <person name="Jung K."/>
            <person name="Lee G.W."/>
            <person name="Oh S.K."/>
            <person name="Bae C."/>
            <person name="Kim S.B."/>
            <person name="Lee H.Y."/>
            <person name="Kim S.Y."/>
            <person name="Kim M.S."/>
            <person name="Kang B.C."/>
            <person name="Jo Y.D."/>
            <person name="Yang H.B."/>
            <person name="Jeong H.J."/>
            <person name="Kang W.H."/>
            <person name="Kwon J.K."/>
            <person name="Shin C."/>
            <person name="Lim J.Y."/>
            <person name="Park J.H."/>
            <person name="Huh J.H."/>
            <person name="Kim J.S."/>
            <person name="Kim B.D."/>
            <person name="Cohen O."/>
            <person name="Paran I."/>
            <person name="Suh M.C."/>
            <person name="Lee S.B."/>
            <person name="Kim Y.K."/>
            <person name="Shin Y."/>
            <person name="Noh S.J."/>
            <person name="Park J."/>
            <person name="Seo Y.S."/>
            <person name="Kwon S.Y."/>
            <person name="Kim H.A."/>
            <person name="Park J.M."/>
            <person name="Kim H.J."/>
            <person name="Choi S.B."/>
            <person name="Bosland P.W."/>
            <person name="Reeves G."/>
            <person name="Jo S.H."/>
            <person name="Lee B.W."/>
            <person name="Cho H.T."/>
            <person name="Choi H.S."/>
            <person name="Lee M.S."/>
            <person name="Yu Y."/>
            <person name="Do Choi Y."/>
            <person name="Park B.S."/>
            <person name="van Deynze A."/>
            <person name="Ashrafi H."/>
            <person name="Hill T."/>
            <person name="Kim W.T."/>
            <person name="Pai H.S."/>
            <person name="Ahn H.K."/>
            <person name="Yeam I."/>
            <person name="Giovannoni J.J."/>
            <person name="Rose J.K."/>
            <person name="Sorensen I."/>
            <person name="Lee S.J."/>
            <person name="Kim R.W."/>
            <person name="Choi I.Y."/>
            <person name="Choi B.S."/>
            <person name="Lim J.S."/>
            <person name="Lee Y.H."/>
            <person name="Choi D."/>
        </authorList>
    </citation>
    <scope>NUCLEOTIDE SEQUENCE [LARGE SCALE GENOMIC DNA]</scope>
    <source>
        <strain evidence="6">cv. CM334</strain>
    </source>
</reference>
<dbReference type="EMBL" id="AYRZ02000007">
    <property type="protein sequence ID" value="PHT75770.1"/>
    <property type="molecule type" value="Genomic_DNA"/>
</dbReference>
<dbReference type="Proteomes" id="UP000222542">
    <property type="component" value="Unassembled WGS sequence"/>
</dbReference>